<accession>A0A8X6F8J3</accession>
<reference evidence="1" key="1">
    <citation type="submission" date="2020-07" db="EMBL/GenBank/DDBJ databases">
        <title>Multicomponent nature underlies the extraordinary mechanical properties of spider dragline silk.</title>
        <authorList>
            <person name="Kono N."/>
            <person name="Nakamura H."/>
            <person name="Mori M."/>
            <person name="Yoshida Y."/>
            <person name="Ohtoshi R."/>
            <person name="Malay A.D."/>
            <person name="Moran D.A.P."/>
            <person name="Tomita M."/>
            <person name="Numata K."/>
            <person name="Arakawa K."/>
        </authorList>
    </citation>
    <scope>NUCLEOTIDE SEQUENCE</scope>
</reference>
<keyword evidence="2" id="KW-1185">Reference proteome</keyword>
<protein>
    <submittedName>
        <fullName evidence="1">Uncharacterized protein</fullName>
    </submittedName>
</protein>
<sequence>MQLQYNNALPLIQATDSHQLERLLVKHVEDRRDLGVVRDSNSLQPKRILLGDRASQRSVDEQANRVRWVLSCGNTSPEFVERKKTLLTQSS</sequence>
<organism evidence="1 2">
    <name type="scientific">Trichonephila clavata</name>
    <name type="common">Joro spider</name>
    <name type="synonym">Nephila clavata</name>
    <dbReference type="NCBI Taxonomy" id="2740835"/>
    <lineage>
        <taxon>Eukaryota</taxon>
        <taxon>Metazoa</taxon>
        <taxon>Ecdysozoa</taxon>
        <taxon>Arthropoda</taxon>
        <taxon>Chelicerata</taxon>
        <taxon>Arachnida</taxon>
        <taxon>Araneae</taxon>
        <taxon>Araneomorphae</taxon>
        <taxon>Entelegynae</taxon>
        <taxon>Araneoidea</taxon>
        <taxon>Nephilidae</taxon>
        <taxon>Trichonephila</taxon>
    </lineage>
</organism>
<evidence type="ECO:0000313" key="1">
    <source>
        <dbReference type="EMBL" id="GFQ73748.1"/>
    </source>
</evidence>
<gene>
    <name evidence="1" type="ORF">TNCT_441611</name>
</gene>
<evidence type="ECO:0000313" key="2">
    <source>
        <dbReference type="Proteomes" id="UP000887116"/>
    </source>
</evidence>
<dbReference type="EMBL" id="BMAO01031262">
    <property type="protein sequence ID" value="GFQ73748.1"/>
    <property type="molecule type" value="Genomic_DNA"/>
</dbReference>
<proteinExistence type="predicted"/>
<name>A0A8X6F8J3_TRICU</name>
<comment type="caution">
    <text evidence="1">The sequence shown here is derived from an EMBL/GenBank/DDBJ whole genome shotgun (WGS) entry which is preliminary data.</text>
</comment>
<dbReference type="AlphaFoldDB" id="A0A8X6F8J3"/>
<dbReference type="Proteomes" id="UP000887116">
    <property type="component" value="Unassembled WGS sequence"/>
</dbReference>